<organism evidence="2 3">
    <name type="scientific">Methylocystis parvus</name>
    <dbReference type="NCBI Taxonomy" id="134"/>
    <lineage>
        <taxon>Bacteria</taxon>
        <taxon>Pseudomonadati</taxon>
        <taxon>Pseudomonadota</taxon>
        <taxon>Alphaproteobacteria</taxon>
        <taxon>Hyphomicrobiales</taxon>
        <taxon>Methylocystaceae</taxon>
        <taxon>Methylocystis</taxon>
    </lineage>
</organism>
<dbReference type="Pfam" id="PF00656">
    <property type="entry name" value="Peptidase_C14"/>
    <property type="match status" value="1"/>
</dbReference>
<dbReference type="InterPro" id="IPR029030">
    <property type="entry name" value="Caspase-like_dom_sf"/>
</dbReference>
<dbReference type="PANTHER" id="PTHR48104:SF30">
    <property type="entry name" value="METACASPASE-1"/>
    <property type="match status" value="1"/>
</dbReference>
<dbReference type="EMBL" id="CP044331">
    <property type="protein sequence ID" value="QGM98021.1"/>
    <property type="molecule type" value="Genomic_DNA"/>
</dbReference>
<sequence>MNAKPRLLVRNPRAAVLRRFSDAVLEKNLKGVIDMGRKPVRKARATTRKTWSKPRKRVAVKKPIGVAAPRVAKAEIIEGARLEWNRDALHSIVPSQEFGFVASPANRGIGAGPLTGFGRAFGRRAAAEPLRILCVHGVGHQESDPNFRPSWTAAISNAAWAVDPACAVQIDFFEYDSLVDNGGTNPLAYAAALARLLGSLAVNGVGDALGRTRGFDLSDSYQRTVGMIANWVANDSLRAALRAEIATAFVTKDYHAVFAHSLGSLICYDSLAFGADGLKEKIFVTFGSQIGHPAIRDIFAGRIQMPDVGRWFHLFNPDDNVLTTQLRISDERFEQVQTPFDIPNDALNHDATSYLSHRNTIDTAWRALVGSAASTREVTKATRDFRRALRKPDKRALLIGINDYPDPANRLEGCVNDVFSMSALLQESGFKAEEIRVVLNERATKQGVFDRLHWLLDGVQKEDQRFLFYSGHGAQIAGYDAKGEPDHIDECLVPYDFDWSPERAILDKQFCELYSQLPYESWFVAVFDCCHSGGIARAGGPLIRGIAPPDDIRHRDLRWDPEEKMWVPRNFEPINRSLKDSREGKAYIGKNGATRRFGRATTLRSLENHDFDRTRTALRHDGPYMPIIFEACGEGQKSYEYRHGATSYGAYTFCLAQVLRQYRDQHANLSFVELSSLVQQKLLRLGYSQEPQLLGKKDRLKLQIPWVVPKPARGRPSTPKKR</sequence>
<evidence type="ECO:0000313" key="2">
    <source>
        <dbReference type="EMBL" id="QGM98021.1"/>
    </source>
</evidence>
<dbReference type="GO" id="GO:0005737">
    <property type="term" value="C:cytoplasm"/>
    <property type="evidence" value="ECO:0007669"/>
    <property type="project" value="TreeGrafter"/>
</dbReference>
<evidence type="ECO:0000313" key="3">
    <source>
        <dbReference type="Proteomes" id="UP000422569"/>
    </source>
</evidence>
<reference evidence="2 3" key="1">
    <citation type="submission" date="2019-09" db="EMBL/GenBank/DDBJ databases">
        <title>Isolation and complete genome sequencing of Methylocystis species.</title>
        <authorList>
            <person name="Rumah B.L."/>
            <person name="Stead C.E."/>
            <person name="Stevens B.C."/>
            <person name="Minton N.P."/>
            <person name="Grosse-Honebrink A."/>
            <person name="Zhang Y."/>
        </authorList>
    </citation>
    <scope>NUCLEOTIDE SEQUENCE [LARGE SCALE GENOMIC DNA]</scope>
    <source>
        <strain evidence="2 3">BRCS2</strain>
    </source>
</reference>
<protein>
    <submittedName>
        <fullName evidence="2">Caspase family protein</fullName>
    </submittedName>
</protein>
<dbReference type="SUPFAM" id="SSF52129">
    <property type="entry name" value="Caspase-like"/>
    <property type="match status" value="1"/>
</dbReference>
<dbReference type="AlphaFoldDB" id="A0A6B8M510"/>
<accession>A0A6B8M510</accession>
<dbReference type="InterPro" id="IPR011600">
    <property type="entry name" value="Pept_C14_caspase"/>
</dbReference>
<proteinExistence type="predicted"/>
<evidence type="ECO:0000259" key="1">
    <source>
        <dbReference type="Pfam" id="PF00656"/>
    </source>
</evidence>
<dbReference type="PANTHER" id="PTHR48104">
    <property type="entry name" value="METACASPASE-4"/>
    <property type="match status" value="1"/>
</dbReference>
<dbReference type="InterPro" id="IPR050452">
    <property type="entry name" value="Metacaspase"/>
</dbReference>
<dbReference type="GO" id="GO:0006508">
    <property type="term" value="P:proteolysis"/>
    <property type="evidence" value="ECO:0007669"/>
    <property type="project" value="InterPro"/>
</dbReference>
<feature type="domain" description="Peptidase C14 caspase" evidence="1">
    <location>
        <begin position="394"/>
        <end position="694"/>
    </location>
</feature>
<dbReference type="Gene3D" id="3.40.50.1460">
    <property type="match status" value="1"/>
</dbReference>
<dbReference type="GO" id="GO:0004197">
    <property type="term" value="F:cysteine-type endopeptidase activity"/>
    <property type="evidence" value="ECO:0007669"/>
    <property type="project" value="InterPro"/>
</dbReference>
<name>A0A6B8M510_9HYPH</name>
<dbReference type="Proteomes" id="UP000422569">
    <property type="component" value="Chromosome"/>
</dbReference>
<dbReference type="KEGG" id="mpar:F7D14_11395"/>
<keyword evidence="3" id="KW-1185">Reference proteome</keyword>
<dbReference type="RefSeq" id="WP_154419929.1">
    <property type="nucleotide sequence ID" value="NZ_CP044331.1"/>
</dbReference>
<gene>
    <name evidence="2" type="ORF">F7D14_11395</name>
</gene>